<gene>
    <name evidence="6" type="ORF">WA026_005669</name>
</gene>
<dbReference type="GO" id="GO:0016020">
    <property type="term" value="C:membrane"/>
    <property type="evidence" value="ECO:0007669"/>
    <property type="project" value="UniProtKB-SubCell"/>
</dbReference>
<evidence type="ECO:0000256" key="4">
    <source>
        <dbReference type="ARBA" id="ARBA00023136"/>
    </source>
</evidence>
<keyword evidence="2 5" id="KW-0812">Transmembrane</keyword>
<sequence>MEQSNLTLTNEVRIQNSKNTKKHTKLSVFERLKSLAATITVEPLMLFFITSSMMATLTTENLNLEKACRVNIGFNASVCDAMVIRDRSRYTPEQEIQVQKLVSSMLVYKTAAQGIIPFLLMLFLGSWSDRHRRRKPFILMPIYGDIVSSLGYILCTYFFTQLSVEYAIFFEAIPVSVTGGWFCFFVGVYSYVTEKSSEETRTMRIGTATMFTHVSLTMGIALSGITYRKLGFYGVYSLSLFMFVAAIFYGIIMIEDDLSSKNSNGKNGTKMEPKKSFLVDLFDYRHIVNTFAIVFKEGAFTKRLKLCLVMILVLLNVGSYRGELTVMYMFSRRKFTWDELDYSGYNTYHSVTQMLGASLCLAIFVNWMKVDDATLGMIGMSSKIVGCFASALAPTPLYFYLAALTEIFNGSSHIAMRSIMSKLVSADELGKMFSIFGLCEALTPLLCGPLYSFVYHQTIDVFPGAFYFVSALLHTGALFIFLWLYLLRKPSRKCKEEKEMEVYTEQNEMFFDEKC</sequence>
<dbReference type="Pfam" id="PF07690">
    <property type="entry name" value="MFS_1"/>
    <property type="match status" value="1"/>
</dbReference>
<dbReference type="Proteomes" id="UP001431783">
    <property type="component" value="Unassembled WGS sequence"/>
</dbReference>
<dbReference type="InterPro" id="IPR011701">
    <property type="entry name" value="MFS"/>
</dbReference>
<feature type="transmembrane region" description="Helical" evidence="5">
    <location>
        <begin position="465"/>
        <end position="486"/>
    </location>
</feature>
<keyword evidence="4 5" id="KW-0472">Membrane</keyword>
<keyword evidence="7" id="KW-1185">Reference proteome</keyword>
<dbReference type="PANTHER" id="PTHR23507">
    <property type="entry name" value="ZGC:174356"/>
    <property type="match status" value="1"/>
</dbReference>
<dbReference type="SUPFAM" id="SSF103473">
    <property type="entry name" value="MFS general substrate transporter"/>
    <property type="match status" value="1"/>
</dbReference>
<evidence type="ECO:0000313" key="7">
    <source>
        <dbReference type="Proteomes" id="UP001431783"/>
    </source>
</evidence>
<comment type="subcellular location">
    <subcellularLocation>
        <location evidence="1">Membrane</location>
        <topology evidence="1">Multi-pass membrane protein</topology>
    </subcellularLocation>
</comment>
<feature type="transmembrane region" description="Helical" evidence="5">
    <location>
        <begin position="106"/>
        <end position="125"/>
    </location>
</feature>
<evidence type="ECO:0008006" key="8">
    <source>
        <dbReference type="Google" id="ProtNLM"/>
    </source>
</evidence>
<feature type="transmembrane region" description="Helical" evidence="5">
    <location>
        <begin position="399"/>
        <end position="420"/>
    </location>
</feature>
<evidence type="ECO:0000256" key="5">
    <source>
        <dbReference type="SAM" id="Phobius"/>
    </source>
</evidence>
<keyword evidence="3 5" id="KW-1133">Transmembrane helix</keyword>
<dbReference type="AlphaFoldDB" id="A0AAW1TX41"/>
<name>A0AAW1TX41_9CUCU</name>
<dbReference type="EMBL" id="JARQZJ010000032">
    <property type="protein sequence ID" value="KAK9874853.1"/>
    <property type="molecule type" value="Genomic_DNA"/>
</dbReference>
<dbReference type="PANTHER" id="PTHR23507:SF1">
    <property type="entry name" value="FI18259P1-RELATED"/>
    <property type="match status" value="1"/>
</dbReference>
<evidence type="ECO:0000256" key="1">
    <source>
        <dbReference type="ARBA" id="ARBA00004141"/>
    </source>
</evidence>
<evidence type="ECO:0000313" key="6">
    <source>
        <dbReference type="EMBL" id="KAK9874853.1"/>
    </source>
</evidence>
<proteinExistence type="predicted"/>
<evidence type="ECO:0000256" key="2">
    <source>
        <dbReference type="ARBA" id="ARBA00022692"/>
    </source>
</evidence>
<accession>A0AAW1TX41</accession>
<feature type="transmembrane region" description="Helical" evidence="5">
    <location>
        <begin position="350"/>
        <end position="368"/>
    </location>
</feature>
<reference evidence="6 7" key="1">
    <citation type="submission" date="2023-03" db="EMBL/GenBank/DDBJ databases">
        <title>Genome insight into feeding habits of ladybird beetles.</title>
        <authorList>
            <person name="Li H.-S."/>
            <person name="Huang Y.-H."/>
            <person name="Pang H."/>
        </authorList>
    </citation>
    <scope>NUCLEOTIDE SEQUENCE [LARGE SCALE GENOMIC DNA]</scope>
    <source>
        <strain evidence="6">SYSU_2023b</strain>
        <tissue evidence="6">Whole body</tissue>
    </source>
</reference>
<feature type="transmembrane region" description="Helical" evidence="5">
    <location>
        <begin position="204"/>
        <end position="227"/>
    </location>
</feature>
<evidence type="ECO:0000256" key="3">
    <source>
        <dbReference type="ARBA" id="ARBA00022989"/>
    </source>
</evidence>
<feature type="transmembrane region" description="Helical" evidence="5">
    <location>
        <begin position="137"/>
        <end position="160"/>
    </location>
</feature>
<feature type="transmembrane region" description="Helical" evidence="5">
    <location>
        <begin position="166"/>
        <end position="192"/>
    </location>
</feature>
<dbReference type="InterPro" id="IPR036259">
    <property type="entry name" value="MFS_trans_sf"/>
</dbReference>
<protein>
    <recommendedName>
        <fullName evidence="8">Proton-coupled folate transporter</fullName>
    </recommendedName>
</protein>
<comment type="caution">
    <text evidence="6">The sequence shown here is derived from an EMBL/GenBank/DDBJ whole genome shotgun (WGS) entry which is preliminary data.</text>
</comment>
<feature type="transmembrane region" description="Helical" evidence="5">
    <location>
        <begin position="306"/>
        <end position="330"/>
    </location>
</feature>
<organism evidence="6 7">
    <name type="scientific">Henosepilachna vigintioctopunctata</name>
    <dbReference type="NCBI Taxonomy" id="420089"/>
    <lineage>
        <taxon>Eukaryota</taxon>
        <taxon>Metazoa</taxon>
        <taxon>Ecdysozoa</taxon>
        <taxon>Arthropoda</taxon>
        <taxon>Hexapoda</taxon>
        <taxon>Insecta</taxon>
        <taxon>Pterygota</taxon>
        <taxon>Neoptera</taxon>
        <taxon>Endopterygota</taxon>
        <taxon>Coleoptera</taxon>
        <taxon>Polyphaga</taxon>
        <taxon>Cucujiformia</taxon>
        <taxon>Coccinelloidea</taxon>
        <taxon>Coccinellidae</taxon>
        <taxon>Epilachninae</taxon>
        <taxon>Epilachnini</taxon>
        <taxon>Henosepilachna</taxon>
    </lineage>
</organism>
<feature type="transmembrane region" description="Helical" evidence="5">
    <location>
        <begin position="432"/>
        <end position="453"/>
    </location>
</feature>
<dbReference type="Gene3D" id="1.20.1250.20">
    <property type="entry name" value="MFS general substrate transporter like domains"/>
    <property type="match status" value="1"/>
</dbReference>
<feature type="transmembrane region" description="Helical" evidence="5">
    <location>
        <begin position="233"/>
        <end position="254"/>
    </location>
</feature>
<dbReference type="GO" id="GO:0022857">
    <property type="term" value="F:transmembrane transporter activity"/>
    <property type="evidence" value="ECO:0007669"/>
    <property type="project" value="InterPro"/>
</dbReference>